<reference evidence="5 6" key="1">
    <citation type="submission" date="2017-06" db="EMBL/GenBank/DDBJ databases">
        <authorList>
            <person name="Kim H.J."/>
            <person name="Triplett B.A."/>
        </authorList>
    </citation>
    <scope>NUCLEOTIDE SEQUENCE [LARGE SCALE GENOMIC DNA]</scope>
    <source>
        <strain evidence="5 6">DSM 43151</strain>
    </source>
</reference>
<dbReference type="GO" id="GO:0016757">
    <property type="term" value="F:glycosyltransferase activity"/>
    <property type="evidence" value="ECO:0007669"/>
    <property type="project" value="UniProtKB-KW"/>
</dbReference>
<sequence>MTFIQISPYYPPHLGGMERVVENVAAGLGVDSDVTVLTTTLGSEGAPRRSRNGRVTVRRHRAWEFAHTPIAPGLLRSLWRTPKDAVLHLHSAHALIPEVVAVLARLRGQRFLLHFHLDVDASGPLGRLLPYYKKHLFGRVMRAAAGVIVLTESQAEFVERRYGVPRHRIHIVPNGVAEEHFLPPRRARVGEPLRLLYVGRLSPQKNVTRLLDALALCRQPIHLTVVGDGEQRQLLEEQARTLRLENVTFAGSRLGAELREQYAHADAFVLPSDREGMPLVALEAMAAGLPVVATAVPGNIELLQDTAVLTEPSPEALAAGLDSVAGDAELFERLARQSADKARLYTWTAVVDSVKVAYAEALA</sequence>
<dbReference type="InterPro" id="IPR028098">
    <property type="entry name" value="Glyco_trans_4-like_N"/>
</dbReference>
<name>A0A238X5R6_9ACTN</name>
<evidence type="ECO:0000256" key="2">
    <source>
        <dbReference type="ARBA" id="ARBA00022679"/>
    </source>
</evidence>
<evidence type="ECO:0000313" key="5">
    <source>
        <dbReference type="EMBL" id="SNR54405.1"/>
    </source>
</evidence>
<dbReference type="SUPFAM" id="SSF53756">
    <property type="entry name" value="UDP-Glycosyltransferase/glycogen phosphorylase"/>
    <property type="match status" value="1"/>
</dbReference>
<dbReference type="Pfam" id="PF00534">
    <property type="entry name" value="Glycos_transf_1"/>
    <property type="match status" value="1"/>
</dbReference>
<evidence type="ECO:0000313" key="6">
    <source>
        <dbReference type="Proteomes" id="UP000198415"/>
    </source>
</evidence>
<evidence type="ECO:0000256" key="1">
    <source>
        <dbReference type="ARBA" id="ARBA00022676"/>
    </source>
</evidence>
<dbReference type="Pfam" id="PF13439">
    <property type="entry name" value="Glyco_transf_4"/>
    <property type="match status" value="1"/>
</dbReference>
<keyword evidence="1 5" id="KW-0328">Glycosyltransferase</keyword>
<dbReference type="EMBL" id="FZNR01000003">
    <property type="protein sequence ID" value="SNR54405.1"/>
    <property type="molecule type" value="Genomic_DNA"/>
</dbReference>
<dbReference type="InterPro" id="IPR001296">
    <property type="entry name" value="Glyco_trans_1"/>
</dbReference>
<keyword evidence="2 5" id="KW-0808">Transferase</keyword>
<dbReference type="GO" id="GO:1901137">
    <property type="term" value="P:carbohydrate derivative biosynthetic process"/>
    <property type="evidence" value="ECO:0007669"/>
    <property type="project" value="UniProtKB-ARBA"/>
</dbReference>
<dbReference type="AlphaFoldDB" id="A0A238X5R6"/>
<keyword evidence="6" id="KW-1185">Reference proteome</keyword>
<dbReference type="RefSeq" id="WP_089292774.1">
    <property type="nucleotide sequence ID" value="NZ_BOMU01000040.1"/>
</dbReference>
<protein>
    <submittedName>
        <fullName evidence="5">Rhamnosyl/mannosyltransferase</fullName>
    </submittedName>
</protein>
<dbReference type="CDD" id="cd03801">
    <property type="entry name" value="GT4_PimA-like"/>
    <property type="match status" value="1"/>
</dbReference>
<evidence type="ECO:0000259" key="4">
    <source>
        <dbReference type="Pfam" id="PF13439"/>
    </source>
</evidence>
<dbReference type="Gene3D" id="3.40.50.2000">
    <property type="entry name" value="Glycogen Phosphorylase B"/>
    <property type="match status" value="2"/>
</dbReference>
<feature type="domain" description="Glycosyltransferase subfamily 4-like N-terminal" evidence="4">
    <location>
        <begin position="15"/>
        <end position="177"/>
    </location>
</feature>
<gene>
    <name evidence="5" type="ORF">SAMN06264365_103113</name>
</gene>
<dbReference type="PANTHER" id="PTHR45947:SF3">
    <property type="entry name" value="SULFOQUINOVOSYL TRANSFERASE SQD2"/>
    <property type="match status" value="1"/>
</dbReference>
<proteinExistence type="predicted"/>
<feature type="domain" description="Glycosyl transferase family 1" evidence="3">
    <location>
        <begin position="189"/>
        <end position="337"/>
    </location>
</feature>
<dbReference type="OrthoDB" id="6286688at2"/>
<accession>A0A238X5R6</accession>
<organism evidence="5 6">
    <name type="scientific">Actinoplanes regularis</name>
    <dbReference type="NCBI Taxonomy" id="52697"/>
    <lineage>
        <taxon>Bacteria</taxon>
        <taxon>Bacillati</taxon>
        <taxon>Actinomycetota</taxon>
        <taxon>Actinomycetes</taxon>
        <taxon>Micromonosporales</taxon>
        <taxon>Micromonosporaceae</taxon>
        <taxon>Actinoplanes</taxon>
    </lineage>
</organism>
<dbReference type="PANTHER" id="PTHR45947">
    <property type="entry name" value="SULFOQUINOVOSYL TRANSFERASE SQD2"/>
    <property type="match status" value="1"/>
</dbReference>
<dbReference type="Proteomes" id="UP000198415">
    <property type="component" value="Unassembled WGS sequence"/>
</dbReference>
<dbReference type="InterPro" id="IPR050194">
    <property type="entry name" value="Glycosyltransferase_grp1"/>
</dbReference>
<evidence type="ECO:0000259" key="3">
    <source>
        <dbReference type="Pfam" id="PF00534"/>
    </source>
</evidence>